<feature type="region of interest" description="Disordered" evidence="1">
    <location>
        <begin position="516"/>
        <end position="596"/>
    </location>
</feature>
<feature type="region of interest" description="Disordered" evidence="1">
    <location>
        <begin position="74"/>
        <end position="127"/>
    </location>
</feature>
<accession>A0A162G1I7</accession>
<dbReference type="EMBL" id="LIIN01000002">
    <property type="protein sequence ID" value="KZX22760.1"/>
    <property type="molecule type" value="Genomic_DNA"/>
</dbReference>
<protein>
    <recommendedName>
        <fullName evidence="2">DUF1023 domain-containing protein</fullName>
    </recommendedName>
</protein>
<dbReference type="AlphaFoldDB" id="A0A162G1I7"/>
<sequence>MIVFDDDVAARLAAGARDLGDLLRDQSSTRAEAAEEALHGFACMHRSLFEEAVETEAVDRTMLAHRLGALAQQVDRTRAAAERERQRQAGLAAQEEHPAEPPSPLSASFSARSRRRTSAPAAVRGSADPTRLRSFVERARTSDGRVRALLDEVAAIWRRFGVDCSWAPTGRVTVFDGVRELLDENGADADWMERVATAFDAAGGEALSSMAVELASAPVLKLSDPVLLTALATLDPQEVGTVWAARPELQEQLLALDSAGVNRWWHGLDAEPGALSRRQSVLLDACPSFFGTLEGIPYGARDRANRVSLSGWIDALTAERDAALFREEELEDRPEATTLEIAAAAFAITAANERLRPLLSIQGSLTPVPGSSARLLCSLTADSPPSASVSIGDLDTATTVVYTVAGAGTTTDDMESWTTAARRVADLLPAESAVVAWIGDDTPPPPDGSDLDRSVLSGHRAERGGRALARALRGLAAVRHENPVVPALLAHSSGSTTTALALLEENIPVDAVVTPGSAELPRGEDGASHPHAATVSSPQTGDVAIREEGGGDAGTRLHRRPFSEHPIDPGAEPLGGRRSGAQTGVDAGRALTDLTS</sequence>
<reference evidence="4" key="2">
    <citation type="submission" date="2019-12" db="EMBL/GenBank/DDBJ databases">
        <title>Complete and Draft Genome Sequences of New Strains and Members of Some Known Species of the Genus Rathayibacter isolated from Plants.</title>
        <authorList>
            <person name="Tarlachkov S.V."/>
            <person name="Starodumova I.P."/>
            <person name="Dorofeeva L.V."/>
            <person name="Prisyazhnaya N.V."/>
            <person name="Leyn S.A."/>
            <person name="Zlamal J.E."/>
            <person name="Elane M.L."/>
            <person name="Osterman A.L."/>
            <person name="Nadler S.A."/>
            <person name="Subbotin S.A."/>
            <person name="Evtushenko L.I."/>
        </authorList>
    </citation>
    <scope>NUCLEOTIDE SEQUENCE</scope>
    <source>
        <strain evidence="4">VKM Ac-2761</strain>
    </source>
</reference>
<evidence type="ECO:0000313" key="5">
    <source>
        <dbReference type="Proteomes" id="UP000076717"/>
    </source>
</evidence>
<reference evidence="3 5" key="1">
    <citation type="submission" date="2015-08" db="EMBL/GenBank/DDBJ databases">
        <title>Draft Genome Sequence of Rathayibacter sp. Strain VKM Ac-2596 Isolated from Leaf Gall Induced by Plant-Parasitic Nematodes.</title>
        <authorList>
            <person name="Vasilenko O.V."/>
            <person name="Starodumova I.P."/>
            <person name="Tarlachkov S.V."/>
            <person name="Dorofeeva L.V."/>
            <person name="Evtushenko L.I."/>
        </authorList>
    </citation>
    <scope>NUCLEOTIDE SEQUENCE [LARGE SCALE GENOMIC DNA]</scope>
    <source>
        <strain evidence="3 5">VKM Ac-2596</strain>
    </source>
</reference>
<evidence type="ECO:0000313" key="3">
    <source>
        <dbReference type="EMBL" id="KZX22760.1"/>
    </source>
</evidence>
<dbReference type="Proteomes" id="UP000465031">
    <property type="component" value="Chromosome"/>
</dbReference>
<dbReference type="EMBL" id="CP047186">
    <property type="protein sequence ID" value="QHC55943.1"/>
    <property type="molecule type" value="Genomic_DNA"/>
</dbReference>
<evidence type="ECO:0000259" key="2">
    <source>
        <dbReference type="Pfam" id="PF06259"/>
    </source>
</evidence>
<dbReference type="KEGG" id="rte:GSU10_10080"/>
<dbReference type="Proteomes" id="UP000076717">
    <property type="component" value="Unassembled WGS sequence"/>
</dbReference>
<keyword evidence="5" id="KW-1185">Reference proteome</keyword>
<evidence type="ECO:0000256" key="1">
    <source>
        <dbReference type="SAM" id="MobiDB-lite"/>
    </source>
</evidence>
<feature type="domain" description="DUF1023" evidence="2">
    <location>
        <begin position="387"/>
        <end position="517"/>
    </location>
</feature>
<organism evidence="3 5">
    <name type="scientific">Rathayibacter tanaceti</name>
    <dbReference type="NCBI Taxonomy" id="1671680"/>
    <lineage>
        <taxon>Bacteria</taxon>
        <taxon>Bacillati</taxon>
        <taxon>Actinomycetota</taxon>
        <taxon>Actinomycetes</taxon>
        <taxon>Micrococcales</taxon>
        <taxon>Microbacteriaceae</taxon>
        <taxon>Rathayibacter</taxon>
    </lineage>
</organism>
<dbReference type="OrthoDB" id="3259161at2"/>
<proteinExistence type="predicted"/>
<dbReference type="ESTHER" id="9mico-a0a162g1i7">
    <property type="family name" value="Duf_1023"/>
</dbReference>
<reference evidence="6" key="3">
    <citation type="submission" date="2019-12" db="EMBL/GenBank/DDBJ databases">
        <title>Complete and draft genome sequences of new strains and members of some known species of the genus Rathayibacter isolated from plants.</title>
        <authorList>
            <person name="Tarlachkov S.V."/>
            <person name="Starodumova I.P."/>
            <person name="Dorofeeva L.V."/>
            <person name="Prisyazhnaya N.V."/>
            <person name="Leyn S."/>
            <person name="Zlamal J."/>
            <person name="Elan M."/>
            <person name="Osterman A.L."/>
            <person name="Nadler S."/>
            <person name="Subbotin S.A."/>
            <person name="Evtushenko L.I."/>
        </authorList>
    </citation>
    <scope>NUCLEOTIDE SEQUENCE [LARGE SCALE GENOMIC DNA]</scope>
    <source>
        <strain evidence="6">VKM Ac-2761</strain>
    </source>
</reference>
<dbReference type="Pfam" id="PF06259">
    <property type="entry name" value="Abhydrolase_8"/>
    <property type="match status" value="1"/>
</dbReference>
<gene>
    <name evidence="3" type="ORF">ACH61_00114</name>
    <name evidence="4" type="ORF">GSU10_10080</name>
</gene>
<dbReference type="InterPro" id="IPR010427">
    <property type="entry name" value="DUF1023"/>
</dbReference>
<evidence type="ECO:0000313" key="6">
    <source>
        <dbReference type="Proteomes" id="UP000465031"/>
    </source>
</evidence>
<evidence type="ECO:0000313" key="4">
    <source>
        <dbReference type="EMBL" id="QHC55943.1"/>
    </source>
</evidence>
<feature type="compositionally biased region" description="Basic and acidic residues" evidence="1">
    <location>
        <begin position="75"/>
        <end position="87"/>
    </location>
</feature>
<dbReference type="RefSeq" id="WP_068207242.1">
    <property type="nucleotide sequence ID" value="NZ_CP047186.1"/>
</dbReference>
<name>A0A162G1I7_9MICO</name>